<name>A0ABP8BUQ4_9ACTN</name>
<accession>A0ABP8BUQ4</accession>
<reference evidence="2" key="1">
    <citation type="journal article" date="2019" name="Int. J. Syst. Evol. Microbiol.">
        <title>The Global Catalogue of Microorganisms (GCM) 10K type strain sequencing project: providing services to taxonomists for standard genome sequencing and annotation.</title>
        <authorList>
            <consortium name="The Broad Institute Genomics Platform"/>
            <consortium name="The Broad Institute Genome Sequencing Center for Infectious Disease"/>
            <person name="Wu L."/>
            <person name="Ma J."/>
        </authorList>
    </citation>
    <scope>NUCLEOTIDE SEQUENCE [LARGE SCALE GENOMIC DNA]</scope>
    <source>
        <strain evidence="2">JCM 17440</strain>
    </source>
</reference>
<organism evidence="1 2">
    <name type="scientific">Actinomadura meridiana</name>
    <dbReference type="NCBI Taxonomy" id="559626"/>
    <lineage>
        <taxon>Bacteria</taxon>
        <taxon>Bacillati</taxon>
        <taxon>Actinomycetota</taxon>
        <taxon>Actinomycetes</taxon>
        <taxon>Streptosporangiales</taxon>
        <taxon>Thermomonosporaceae</taxon>
        <taxon>Actinomadura</taxon>
    </lineage>
</organism>
<comment type="caution">
    <text evidence="1">The sequence shown here is derived from an EMBL/GenBank/DDBJ whole genome shotgun (WGS) entry which is preliminary data.</text>
</comment>
<gene>
    <name evidence="1" type="ORF">GCM10022254_10750</name>
</gene>
<protein>
    <submittedName>
        <fullName evidence="1">Uncharacterized protein</fullName>
    </submittedName>
</protein>
<dbReference type="EMBL" id="BAABAS010000004">
    <property type="protein sequence ID" value="GAA4226267.1"/>
    <property type="molecule type" value="Genomic_DNA"/>
</dbReference>
<dbReference type="Proteomes" id="UP001501710">
    <property type="component" value="Unassembled WGS sequence"/>
</dbReference>
<keyword evidence="2" id="KW-1185">Reference proteome</keyword>
<evidence type="ECO:0000313" key="1">
    <source>
        <dbReference type="EMBL" id="GAA4226267.1"/>
    </source>
</evidence>
<sequence>MCAIVKGGTDRGMRQAATVLDMVPAVYRTQLTTEVGRVLLDAVPGDQRQRAAVRDFRRVLIATAPRPVRAAGA</sequence>
<evidence type="ECO:0000313" key="2">
    <source>
        <dbReference type="Proteomes" id="UP001501710"/>
    </source>
</evidence>
<proteinExistence type="predicted"/>